<dbReference type="PANTHER" id="PTHR37937">
    <property type="entry name" value="CONJUGATIVE TRANSFER: DNA TRANSPORT"/>
    <property type="match status" value="1"/>
</dbReference>
<dbReference type="Gene3D" id="3.40.50.300">
    <property type="entry name" value="P-loop containing nucleotide triphosphate hydrolases"/>
    <property type="match status" value="1"/>
</dbReference>
<dbReference type="RefSeq" id="WP_113853973.1">
    <property type="nucleotide sequence ID" value="NZ_PDCH01000019.1"/>
</dbReference>
<dbReference type="PANTHER" id="PTHR37937:SF1">
    <property type="entry name" value="CONJUGATIVE TRANSFER: DNA TRANSPORT"/>
    <property type="match status" value="1"/>
</dbReference>
<keyword evidence="2" id="KW-1003">Cell membrane</keyword>
<dbReference type="InterPro" id="IPR051539">
    <property type="entry name" value="T4SS-coupling_protein"/>
</dbReference>
<sequence>MHDEEVSEDRMEAAQTVIELWEAFLKTRPGFLLKEHTAAVRALSSGGVQARRMLASLCLIPPVLLLLLSLLARSVLLVLLAFIAFIANVGAAVFFWACYRDSPQQDADHLDTLPWLMGRAGVRKRLSGWHLSQDANTALQRRREELDSDPRTRGHGISPRALGIKLGNSHGVDVWVTSERPVYVLAPTRQGKTTRLVIPAIMEAPGAVIATSSRRDIIDATLNARRDGFTTQDRTDCDGGRPNMRGGRVWVFDPAGVLGSDHSLDGYRLRWDPVSSCTDPNTARSMAAALVSSADLSAENQIWAHIGVDIVQALLMAGGVSGKGLDTVYKWSQGMDGINTARLILQRNGDRDAALFAAPLASLAQDKDPRSVSNKLLSVTTAFGALSLPSVREWFKPQPGPAFDMTGFVQSQDTVYLLSPLRSTAGQAEASVAVFANMFLQDARDTVRRLAAQDRYGKLDPPLSMILDEVANTTPWEGLPQLFTAGTGEGIWAWAFAQSKDQMRKSFGEGEEKQMYDNAQKIIMGGASTEATLREISELTGEHDERYREKTWQSPLQGGLIASLGSTMERRETRVALKPNEIRRIPKDRAILITGSDPAAAVELTPFWNRGWVSGTAVDPDAGHRYLHNVESALS</sequence>
<proteinExistence type="predicted"/>
<evidence type="ECO:0000313" key="9">
    <source>
        <dbReference type="Proteomes" id="UP000252345"/>
    </source>
</evidence>
<dbReference type="CDD" id="cd01127">
    <property type="entry name" value="TrwB_TraG_TraD_VirD4"/>
    <property type="match status" value="1"/>
</dbReference>
<keyword evidence="3 6" id="KW-0812">Transmembrane</keyword>
<name>A0A366KDT6_9BIFI</name>
<reference evidence="8 9" key="1">
    <citation type="submission" date="2017-10" db="EMBL/GenBank/DDBJ databases">
        <title>Bifidobacterium xylocopum sp. nov. and Bifidobacterium aemilianum sp. nov., from the carpenter bee (Xylocopa violacea) digestive tract.</title>
        <authorList>
            <person name="Alberoni D."/>
            <person name="Baffoni L."/>
            <person name="Di Gioia D."/>
            <person name="Gaggia F."/>
            <person name="Biavati B."/>
        </authorList>
    </citation>
    <scope>NUCLEOTIDE SEQUENCE [LARGE SCALE GENOMIC DNA]</scope>
    <source>
        <strain evidence="8 9">XV2</strain>
    </source>
</reference>
<feature type="domain" description="TraD/TraG TraM recognition site" evidence="7">
    <location>
        <begin position="462"/>
        <end position="587"/>
    </location>
</feature>
<evidence type="ECO:0000313" key="8">
    <source>
        <dbReference type="EMBL" id="RBP98831.1"/>
    </source>
</evidence>
<keyword evidence="9" id="KW-1185">Reference proteome</keyword>
<evidence type="ECO:0000259" key="7">
    <source>
        <dbReference type="Pfam" id="PF12696"/>
    </source>
</evidence>
<gene>
    <name evidence="8" type="ORF">CRD59_06995</name>
</gene>
<dbReference type="EMBL" id="PDCH01000019">
    <property type="protein sequence ID" value="RBP98831.1"/>
    <property type="molecule type" value="Genomic_DNA"/>
</dbReference>
<keyword evidence="4 6" id="KW-1133">Transmembrane helix</keyword>
<dbReference type="InterPro" id="IPR027417">
    <property type="entry name" value="P-loop_NTPase"/>
</dbReference>
<keyword evidence="5 6" id="KW-0472">Membrane</keyword>
<evidence type="ECO:0000256" key="4">
    <source>
        <dbReference type="ARBA" id="ARBA00022989"/>
    </source>
</evidence>
<evidence type="ECO:0000256" key="2">
    <source>
        <dbReference type="ARBA" id="ARBA00022475"/>
    </source>
</evidence>
<dbReference type="OrthoDB" id="226701at2"/>
<evidence type="ECO:0000256" key="5">
    <source>
        <dbReference type="ARBA" id="ARBA00023136"/>
    </source>
</evidence>
<evidence type="ECO:0000256" key="1">
    <source>
        <dbReference type="ARBA" id="ARBA00004651"/>
    </source>
</evidence>
<dbReference type="InterPro" id="IPR032689">
    <property type="entry name" value="TraG-D_C"/>
</dbReference>
<dbReference type="Pfam" id="PF12696">
    <property type="entry name" value="TraG-D_C"/>
    <property type="match status" value="1"/>
</dbReference>
<dbReference type="GO" id="GO:0005886">
    <property type="term" value="C:plasma membrane"/>
    <property type="evidence" value="ECO:0007669"/>
    <property type="project" value="UniProtKB-SubCell"/>
</dbReference>
<dbReference type="SUPFAM" id="SSF52540">
    <property type="entry name" value="P-loop containing nucleoside triphosphate hydrolases"/>
    <property type="match status" value="1"/>
</dbReference>
<comment type="subcellular location">
    <subcellularLocation>
        <location evidence="1">Cell membrane</location>
        <topology evidence="1">Multi-pass membrane protein</topology>
    </subcellularLocation>
</comment>
<organism evidence="8 9">
    <name type="scientific">Bifidobacterium xylocopae</name>
    <dbReference type="NCBI Taxonomy" id="2493119"/>
    <lineage>
        <taxon>Bacteria</taxon>
        <taxon>Bacillati</taxon>
        <taxon>Actinomycetota</taxon>
        <taxon>Actinomycetes</taxon>
        <taxon>Bifidobacteriales</taxon>
        <taxon>Bifidobacteriaceae</taxon>
        <taxon>Bifidobacterium</taxon>
    </lineage>
</organism>
<feature type="transmembrane region" description="Helical" evidence="6">
    <location>
        <begin position="53"/>
        <end position="71"/>
    </location>
</feature>
<comment type="caution">
    <text evidence="8">The sequence shown here is derived from an EMBL/GenBank/DDBJ whole genome shotgun (WGS) entry which is preliminary data.</text>
</comment>
<dbReference type="Proteomes" id="UP000252345">
    <property type="component" value="Unassembled WGS sequence"/>
</dbReference>
<feature type="transmembrane region" description="Helical" evidence="6">
    <location>
        <begin position="76"/>
        <end position="97"/>
    </location>
</feature>
<evidence type="ECO:0000256" key="6">
    <source>
        <dbReference type="SAM" id="Phobius"/>
    </source>
</evidence>
<dbReference type="AlphaFoldDB" id="A0A366KDT6"/>
<protein>
    <recommendedName>
        <fullName evidence="7">TraD/TraG TraM recognition site domain-containing protein</fullName>
    </recommendedName>
</protein>
<accession>A0A366KDT6</accession>
<evidence type="ECO:0000256" key="3">
    <source>
        <dbReference type="ARBA" id="ARBA00022692"/>
    </source>
</evidence>